<feature type="non-terminal residue" evidence="1">
    <location>
        <position position="1"/>
    </location>
</feature>
<gene>
    <name evidence="1" type="ORF">RhiirA5_418345</name>
</gene>
<evidence type="ECO:0000313" key="2">
    <source>
        <dbReference type="Proteomes" id="UP000232722"/>
    </source>
</evidence>
<protein>
    <recommendedName>
        <fullName evidence="3">DDE-1 domain-containing protein</fullName>
    </recommendedName>
</protein>
<evidence type="ECO:0008006" key="3">
    <source>
        <dbReference type="Google" id="ProtNLM"/>
    </source>
</evidence>
<evidence type="ECO:0000313" key="1">
    <source>
        <dbReference type="EMBL" id="PKC07319.1"/>
    </source>
</evidence>
<reference evidence="1 2" key="2">
    <citation type="submission" date="2017-09" db="EMBL/GenBank/DDBJ databases">
        <title>Extensive intraspecific genome diversity in a model arbuscular mycorrhizal fungus.</title>
        <authorList>
            <person name="Chen E.C."/>
            <person name="Morin E."/>
            <person name="Beaudet D."/>
            <person name="Noel J."/>
            <person name="Ndikumana S."/>
            <person name="Charron P."/>
            <person name="St-Onge C."/>
            <person name="Giorgi J."/>
            <person name="Grigoriev I.V."/>
            <person name="Roux C."/>
            <person name="Martin F.M."/>
            <person name="Corradi N."/>
        </authorList>
    </citation>
    <scope>NUCLEOTIDE SEQUENCE [LARGE SCALE GENOMIC DNA]</scope>
    <source>
        <strain evidence="1 2">A5</strain>
    </source>
</reference>
<dbReference type="EMBL" id="LLXJ01000653">
    <property type="protein sequence ID" value="PKC07319.1"/>
    <property type="molecule type" value="Genomic_DNA"/>
</dbReference>
<name>A0A2N0PKI8_9GLOM</name>
<organism evidence="1 2">
    <name type="scientific">Rhizophagus irregularis</name>
    <dbReference type="NCBI Taxonomy" id="588596"/>
    <lineage>
        <taxon>Eukaryota</taxon>
        <taxon>Fungi</taxon>
        <taxon>Fungi incertae sedis</taxon>
        <taxon>Mucoromycota</taxon>
        <taxon>Glomeromycotina</taxon>
        <taxon>Glomeromycetes</taxon>
        <taxon>Glomerales</taxon>
        <taxon>Glomeraceae</taxon>
        <taxon>Rhizophagus</taxon>
    </lineage>
</organism>
<reference evidence="1 2" key="1">
    <citation type="submission" date="2016-04" db="EMBL/GenBank/DDBJ databases">
        <title>Genome analyses suggest a sexual origin of heterokaryosis in a supposedly ancient asexual fungus.</title>
        <authorList>
            <person name="Ropars J."/>
            <person name="Sedzielewska K."/>
            <person name="Noel J."/>
            <person name="Charron P."/>
            <person name="Farinelli L."/>
            <person name="Marton T."/>
            <person name="Kruger M."/>
            <person name="Pelin A."/>
            <person name="Brachmann A."/>
            <person name="Corradi N."/>
        </authorList>
    </citation>
    <scope>NUCLEOTIDE SEQUENCE [LARGE SCALE GENOMIC DNA]</scope>
    <source>
        <strain evidence="1 2">A5</strain>
    </source>
</reference>
<accession>A0A2N0PKI8</accession>
<sequence>AQYQKLLLYNRVKTFDNYNKYGIEPVEINIKKCIKYVAHVWDAITQSTIENCWLKRVFYLKMIKLKLI</sequence>
<comment type="caution">
    <text evidence="1">The sequence shown here is derived from an EMBL/GenBank/DDBJ whole genome shotgun (WGS) entry which is preliminary data.</text>
</comment>
<dbReference type="AlphaFoldDB" id="A0A2N0PKI8"/>
<proteinExistence type="predicted"/>
<dbReference type="Proteomes" id="UP000232722">
    <property type="component" value="Unassembled WGS sequence"/>
</dbReference>